<keyword evidence="2" id="KW-1185">Reference proteome</keyword>
<evidence type="ECO:0000313" key="1">
    <source>
        <dbReference type="EMBL" id="PWN52590.1"/>
    </source>
</evidence>
<gene>
    <name evidence="1" type="ORF">IE53DRAFT_270687</name>
</gene>
<reference evidence="1 2" key="1">
    <citation type="journal article" date="2018" name="Mol. Biol. Evol.">
        <title>Broad Genomic Sampling Reveals a Smut Pathogenic Ancestry of the Fungal Clade Ustilaginomycotina.</title>
        <authorList>
            <person name="Kijpornyongpan T."/>
            <person name="Mondo S.J."/>
            <person name="Barry K."/>
            <person name="Sandor L."/>
            <person name="Lee J."/>
            <person name="Lipzen A."/>
            <person name="Pangilinan J."/>
            <person name="LaButti K."/>
            <person name="Hainaut M."/>
            <person name="Henrissat B."/>
            <person name="Grigoriev I.V."/>
            <person name="Spatafora J.W."/>
            <person name="Aime M.C."/>
        </authorList>
    </citation>
    <scope>NUCLEOTIDE SEQUENCE [LARGE SCALE GENOMIC DNA]</scope>
    <source>
        <strain evidence="1 2">SA 807</strain>
    </source>
</reference>
<organism evidence="1 2">
    <name type="scientific">Violaceomyces palustris</name>
    <dbReference type="NCBI Taxonomy" id="1673888"/>
    <lineage>
        <taxon>Eukaryota</taxon>
        <taxon>Fungi</taxon>
        <taxon>Dikarya</taxon>
        <taxon>Basidiomycota</taxon>
        <taxon>Ustilaginomycotina</taxon>
        <taxon>Ustilaginomycetes</taxon>
        <taxon>Violaceomycetales</taxon>
        <taxon>Violaceomycetaceae</taxon>
        <taxon>Violaceomyces</taxon>
    </lineage>
</organism>
<name>A0ACD0P3K2_9BASI</name>
<dbReference type="Proteomes" id="UP000245626">
    <property type="component" value="Unassembled WGS sequence"/>
</dbReference>
<proteinExistence type="predicted"/>
<evidence type="ECO:0000313" key="2">
    <source>
        <dbReference type="Proteomes" id="UP000245626"/>
    </source>
</evidence>
<sequence length="79" mass="7953">MASISYSSSPSSSSSSSSAPSPAACFSTVSVVALVAADDSAGFCGMVPDSASGSRSIASAISIMISVISKQRWKKRMRA</sequence>
<protein>
    <submittedName>
        <fullName evidence="1">Uncharacterized protein</fullName>
    </submittedName>
</protein>
<dbReference type="EMBL" id="KZ819768">
    <property type="protein sequence ID" value="PWN52590.1"/>
    <property type="molecule type" value="Genomic_DNA"/>
</dbReference>
<accession>A0ACD0P3K2</accession>